<proteinExistence type="predicted"/>
<dbReference type="InterPro" id="IPR002711">
    <property type="entry name" value="HNH"/>
</dbReference>
<protein>
    <recommendedName>
        <fullName evidence="3">HNH nuclease domain-containing protein</fullName>
    </recommendedName>
</protein>
<reference evidence="4" key="1">
    <citation type="submission" date="2021-02" db="EMBL/GenBank/DDBJ databases">
        <authorList>
            <person name="Dougan E. K."/>
            <person name="Rhodes N."/>
            <person name="Thang M."/>
            <person name="Chan C."/>
        </authorList>
    </citation>
    <scope>NUCLEOTIDE SEQUENCE</scope>
</reference>
<evidence type="ECO:0000256" key="1">
    <source>
        <dbReference type="ARBA" id="ARBA00022581"/>
    </source>
</evidence>
<evidence type="ECO:0000313" key="4">
    <source>
        <dbReference type="EMBL" id="CAE7492364.1"/>
    </source>
</evidence>
<dbReference type="Pfam" id="PF01844">
    <property type="entry name" value="HNH"/>
    <property type="match status" value="1"/>
</dbReference>
<dbReference type="GO" id="GO:0004519">
    <property type="term" value="F:endonuclease activity"/>
    <property type="evidence" value="ECO:0007669"/>
    <property type="project" value="InterPro"/>
</dbReference>
<evidence type="ECO:0000259" key="3">
    <source>
        <dbReference type="SMART" id="SM00507"/>
    </source>
</evidence>
<sequence>MLSPPNGELTRAGQYYYQLIDRPPPSRQYDRNQPLIREGPNDYIMLRGGAKKLLRSLQPNGNYHLTKLGKSFFKDKWVDWVVHVPVIIRGIRRNGRNRGMPYERTKRLPVTDLNVTLPRQSEGLSDAQAARNLKASALAQLGNPEPNDIIWELSDESYYLDATREWTFSQQAMQVVDDRVVVETVLDQPLRALRDVSYQLYCGDEILESAFEQRPDKLCVPRQLAELMRLPLQEVLSDFDAICTKKTWREQGITPREIREFCLWRQAPMFYVDCQGRLLDKYEPTVKEQRAVAFTSWNGHAFFYKSARTVAKCEPMGERARYRGERKPGETPEFKDWREWEGEVASGHFYTEDLEQVRRELLAEGHCPKVVMRSMSEWRCLRLRVRGGEDCVISAFHEDLDVLQAWMGRLGLPYCGQRLAGAVFLHLLKARRDPPGSRQALLAEQDHQCKLCAAPITATTCELDHIVPVHQSFAAQAQNLQALCLERHRNKTALESSHATTLESRFSRRAYEQYVESPRLPPLVFKLNSHKPDHICHGIDVVRCRKNGLAHAKFPAPIFCPKDNVEQAREGHLADLTYVRLREDGRWAAFKQLPYVGQGWYAKPAVAYMLEKGLATWSDFVYSLDATAHVDQESVAQALQKMEAAWPEGEEHYAKLSVNALIGLWARNMNLIYTMRTSNHQFDGSGCQHRELFLDAAGGMHWDHIYVTQLLSNHSCRPVHDFVMASEYVAVSRIRDALATVPSRYLKAVKTDCVVFQDLPKKFQGLVDSLVRERHPDGTPVYRCEEVKGLEGQYRIPRIEAEWMCNIDTWKVAEDPVLHCLEGGSLLLTGYPGTGKTHLARQIVTALREEGYKVKIITKTHSSVQNFGTQVETADHWVRSTVRNGYCNIDWLAVEEITQLDTGLWNDIACVSMNRKVKFLLLGDFRQFPAVMDNFAGTPVQRELKHCQLLHDLTDGWHHELTENRRSDPGIFDFLRWLRVDEPREQSLPEAVRAARERFPRQGEPDVSLVISHAHRIRINARDNRRLAPPEAVTIEYTSTGPTTTNMPQTMRVWPGLKLIGVGGRVTKGIYVHVAEVGPEKIVLDGGDSFTHAALLKHTRLCQGLTLEGRVFLCDTESPHFTLKHLYVGSSRATSSELLSVRHFHQKPALARHEPYLAQICAHLAFPTGQVTRVLQRLLVSVPEVDSGQIDLELDEAVPAGGGLEAGHEATLHVRRGEVAAEDFRVVEASLGQLALDVLLDRLQVCLDSLVLLETQGESPGFRLAAVGAGVPQDAQPLVGPPGLRAHREELAATLVGRKLTELEYRFGLHRSFFFHDKKKNAGHRLHRGARGWEVTSLDSNPKASPTICSDILQWDYKAFEPGHFDAVWASPCCTEFSIALKKRPRNLPLGDALVLKTLEVIDYLKPRWWAIENPSTGRLKTRPYMQGLHWDKVTYCKYGFRYKKPTAIWHNLPWTPSQGPCRKGDRCEVFQGTRHPEAAQRGPTKGREGSNSRDQLYSIPPVRLFKTPEYSVKQPPDPVVCKPPANGILCAPSASGKTVLLVSMILEQYRGCFERIYIFSPSVEVDSAWQPVKDYIRDKLGVNTDREQCWWEDWDEGALRKIISDQKRITQKSKELGLKKLYSVLVVLDDHADNPAVHRKTGDGVLDTLFIRGRHFCINTWVSTQKLRLMSSAVRVNVMFYCVFRLRNQLELDALVEEDMFWVRFDRKFLLNGDAPEPDGIYDPSHWPPPERPRQTSDGSNASEFSARPTRFFRRRSKKGMTSIYVDSRLRAEGTDSSFSFDIGESVHIQSGAKLAVYKVRVADAFLSTDRGTFLYWEDTVAGTLHYAELPVGAYTGPRLAAWISSNFASASYTAGTNELDVTWDGVRLILNDAELRQRFPGTAPYPPGASPSKPLSINHLLGPSYLTGSVQRFVFVTMNPFSELYLRCPTLANGETTVGPLGHDILCKIVVSKGVGHVMETETSEGHWVQLHGPITLRHLRFKLTDYQGNIVNTRGTSISFVDEPASVATEPAVAEPPAQPVVAEPPEPAEPAAVAEPPTEAPQEAPQPKRRGRPPGTYAYDALAGSPGPSALPSRPLPRTPSRKQHGYLKMMPFPEKRNEAAMLRAFHKQYPSYNLTPLLYKRQQQLIDARAFNEWLANRRQRQEGEAYADEVGRAVDAVNRRIPQLRWAPAERAGVRRVARDVAAGRNTSVLGYIAEGEPLPINLPNRSASILTSSHFWLDDYPQSSEPEPAPLPHTTVDPAAAYEDANEGYDGVPFPRRDFLRPRPFDLDSESDFGAVDPGQALRNDGLEPPAPPSFLSRLQQAEAAVGAAAGLAGSASAIAGHGQDLYNAARRGRNWIDRNLRIPRTPEGLAPPPDEVAPPQIIGRPSEVEPLLERAGQRAQEVERAAARDIEQFMSEQVAEAEATEGFASTAEVAAGAAEAAAAAEGPGALALFGEAALGTAAGMGAAAGGLAVAGGAAALVGTAWALHGGMVAAEHLLGWGGGGGTDTDASRPSSAPDIQTLNGMQEFAAEQHFQLQEQRPRTQFYRMDTEDESEPRAQPPPRVQARPARPTRFPTGLNPAPLAQSSGSDSSRGPRMHRQSRAAPPPSFEALRSASEPEAA</sequence>
<dbReference type="InterPro" id="IPR027417">
    <property type="entry name" value="P-loop_NTPase"/>
</dbReference>
<feature type="compositionally biased region" description="Low complexity" evidence="2">
    <location>
        <begin position="2065"/>
        <end position="2077"/>
    </location>
</feature>
<feature type="compositionally biased region" description="Low complexity" evidence="2">
    <location>
        <begin position="2033"/>
        <end position="2049"/>
    </location>
</feature>
<feature type="compositionally biased region" description="Basic and acidic residues" evidence="2">
    <location>
        <begin position="2262"/>
        <end position="2273"/>
    </location>
</feature>
<dbReference type="InterPro" id="IPR029063">
    <property type="entry name" value="SAM-dependent_MTases_sf"/>
</dbReference>
<dbReference type="Gene3D" id="3.40.50.300">
    <property type="entry name" value="P-loop containing nucleotide triphosphate hydrolases"/>
    <property type="match status" value="1"/>
</dbReference>
<feature type="domain" description="HNH nuclease" evidence="3">
    <location>
        <begin position="437"/>
        <end position="489"/>
    </location>
</feature>
<dbReference type="SMART" id="SM00507">
    <property type="entry name" value="HNHc"/>
    <property type="match status" value="1"/>
</dbReference>
<organism evidence="4 5">
    <name type="scientific">Symbiodinium natans</name>
    <dbReference type="NCBI Taxonomy" id="878477"/>
    <lineage>
        <taxon>Eukaryota</taxon>
        <taxon>Sar</taxon>
        <taxon>Alveolata</taxon>
        <taxon>Dinophyceae</taxon>
        <taxon>Suessiales</taxon>
        <taxon>Symbiodiniaceae</taxon>
        <taxon>Symbiodinium</taxon>
    </lineage>
</organism>
<dbReference type="Pfam" id="PF13604">
    <property type="entry name" value="AAA_30"/>
    <property type="match status" value="1"/>
</dbReference>
<keyword evidence="1" id="KW-0945">Host-virus interaction</keyword>
<dbReference type="EMBL" id="CAJNDS010002479">
    <property type="protein sequence ID" value="CAE7492364.1"/>
    <property type="molecule type" value="Genomic_DNA"/>
</dbReference>
<dbReference type="PANTHER" id="PTHR13037">
    <property type="entry name" value="FORMIN"/>
    <property type="match status" value="1"/>
</dbReference>
<dbReference type="GO" id="GO:0003676">
    <property type="term" value="F:nucleic acid binding"/>
    <property type="evidence" value="ECO:0007669"/>
    <property type="project" value="InterPro"/>
</dbReference>
<keyword evidence="5" id="KW-1185">Reference proteome</keyword>
<dbReference type="CDD" id="cd00085">
    <property type="entry name" value="HNHc"/>
    <property type="match status" value="1"/>
</dbReference>
<feature type="region of interest" description="Disordered" evidence="2">
    <location>
        <begin position="1721"/>
        <end position="1747"/>
    </location>
</feature>
<comment type="caution">
    <text evidence="4">The sequence shown here is derived from an EMBL/GenBank/DDBJ whole genome shotgun (WGS) entry which is preliminary data.</text>
</comment>
<feature type="compositionally biased region" description="Pro residues" evidence="2">
    <location>
        <begin position="2020"/>
        <end position="2032"/>
    </location>
</feature>
<feature type="region of interest" description="Disordered" evidence="2">
    <location>
        <begin position="2012"/>
        <end position="2088"/>
    </location>
</feature>
<dbReference type="Gene3D" id="1.10.30.50">
    <property type="match status" value="1"/>
</dbReference>
<accession>A0A812SNH1</accession>
<gene>
    <name evidence="4" type="ORF">SNAT2548_LOCUS27590</name>
</gene>
<dbReference type="SUPFAM" id="SSF52540">
    <property type="entry name" value="P-loop containing nucleoside triphosphate hydrolases"/>
    <property type="match status" value="2"/>
</dbReference>
<dbReference type="GO" id="GO:0008270">
    <property type="term" value="F:zinc ion binding"/>
    <property type="evidence" value="ECO:0007669"/>
    <property type="project" value="InterPro"/>
</dbReference>
<dbReference type="Gene3D" id="3.40.50.150">
    <property type="entry name" value="Vaccinia Virus protein VP39"/>
    <property type="match status" value="1"/>
</dbReference>
<name>A0A812SNH1_9DINO</name>
<feature type="region of interest" description="Disordered" evidence="2">
    <location>
        <begin position="2536"/>
        <end position="2609"/>
    </location>
</feature>
<dbReference type="InterPro" id="IPR003615">
    <property type="entry name" value="HNH_nuc"/>
</dbReference>
<evidence type="ECO:0000256" key="2">
    <source>
        <dbReference type="SAM" id="MobiDB-lite"/>
    </source>
</evidence>
<dbReference type="SUPFAM" id="SSF53335">
    <property type="entry name" value="S-adenosyl-L-methionine-dependent methyltransferases"/>
    <property type="match status" value="1"/>
</dbReference>
<dbReference type="Proteomes" id="UP000604046">
    <property type="component" value="Unassembled WGS sequence"/>
</dbReference>
<dbReference type="PANTHER" id="PTHR13037:SF24">
    <property type="entry name" value="POLYCOMB PROTEIN PCL-RELATED"/>
    <property type="match status" value="1"/>
</dbReference>
<evidence type="ECO:0000313" key="5">
    <source>
        <dbReference type="Proteomes" id="UP000604046"/>
    </source>
</evidence>
<feature type="region of interest" description="Disordered" evidence="2">
    <location>
        <begin position="2252"/>
        <end position="2301"/>
    </location>
</feature>
<feature type="region of interest" description="Disordered" evidence="2">
    <location>
        <begin position="1474"/>
        <end position="1494"/>
    </location>
</feature>